<keyword evidence="5" id="KW-0046">Antibiotic resistance</keyword>
<feature type="transmembrane region" description="Helical" evidence="6">
    <location>
        <begin position="309"/>
        <end position="327"/>
    </location>
</feature>
<dbReference type="PANTHER" id="PTHR42718">
    <property type="entry name" value="MAJOR FACILITATOR SUPERFAMILY MULTIDRUG TRANSPORTER MFSC"/>
    <property type="match status" value="1"/>
</dbReference>
<keyword evidence="9" id="KW-1185">Reference proteome</keyword>
<dbReference type="PANTHER" id="PTHR42718:SF48">
    <property type="entry name" value="CONSERVED TWO-DOMAIN MEMBRANE PROTEIN-RELATED"/>
    <property type="match status" value="1"/>
</dbReference>
<dbReference type="InterPro" id="IPR036259">
    <property type="entry name" value="MFS_trans_sf"/>
</dbReference>
<dbReference type="AlphaFoldDB" id="A0A7H1BGN0"/>
<evidence type="ECO:0000256" key="2">
    <source>
        <dbReference type="ARBA" id="ARBA00022692"/>
    </source>
</evidence>
<evidence type="ECO:0000256" key="6">
    <source>
        <dbReference type="SAM" id="Phobius"/>
    </source>
</evidence>
<feature type="transmembrane region" description="Helical" evidence="6">
    <location>
        <begin position="53"/>
        <end position="74"/>
    </location>
</feature>
<feature type="transmembrane region" description="Helical" evidence="6">
    <location>
        <begin position="205"/>
        <end position="225"/>
    </location>
</feature>
<evidence type="ECO:0000256" key="3">
    <source>
        <dbReference type="ARBA" id="ARBA00022989"/>
    </source>
</evidence>
<feature type="transmembrane region" description="Helical" evidence="6">
    <location>
        <begin position="20"/>
        <end position="41"/>
    </location>
</feature>
<evidence type="ECO:0000256" key="5">
    <source>
        <dbReference type="ARBA" id="ARBA00023251"/>
    </source>
</evidence>
<dbReference type="RefSeq" id="WP_188340546.1">
    <property type="nucleotide sequence ID" value="NZ_CP061281.1"/>
</dbReference>
<dbReference type="SUPFAM" id="SSF103473">
    <property type="entry name" value="MFS general substrate transporter"/>
    <property type="match status" value="1"/>
</dbReference>
<feature type="transmembrane region" description="Helical" evidence="6">
    <location>
        <begin position="173"/>
        <end position="193"/>
    </location>
</feature>
<keyword evidence="3 6" id="KW-1133">Transmembrane helix</keyword>
<feature type="transmembrane region" description="Helical" evidence="6">
    <location>
        <begin position="339"/>
        <end position="356"/>
    </location>
</feature>
<feature type="transmembrane region" description="Helical" evidence="6">
    <location>
        <begin position="441"/>
        <end position="459"/>
    </location>
</feature>
<dbReference type="EMBL" id="CP061281">
    <property type="protein sequence ID" value="QNS07885.1"/>
    <property type="molecule type" value="Genomic_DNA"/>
</dbReference>
<feature type="transmembrane region" description="Helical" evidence="6">
    <location>
        <begin position="237"/>
        <end position="253"/>
    </location>
</feature>
<accession>A0A7H1BGN0</accession>
<feature type="transmembrane region" description="Helical" evidence="6">
    <location>
        <begin position="415"/>
        <end position="435"/>
    </location>
</feature>
<evidence type="ECO:0000313" key="8">
    <source>
        <dbReference type="EMBL" id="QNS07885.1"/>
    </source>
</evidence>
<dbReference type="GO" id="GO:0022857">
    <property type="term" value="F:transmembrane transporter activity"/>
    <property type="evidence" value="ECO:0007669"/>
    <property type="project" value="InterPro"/>
</dbReference>
<proteinExistence type="predicted"/>
<dbReference type="Pfam" id="PF07690">
    <property type="entry name" value="MFS_1"/>
    <property type="match status" value="1"/>
</dbReference>
<evidence type="ECO:0000259" key="7">
    <source>
        <dbReference type="PROSITE" id="PS50850"/>
    </source>
</evidence>
<comment type="subcellular location">
    <subcellularLocation>
        <location evidence="1">Cell membrane</location>
        <topology evidence="1">Multi-pass membrane protein</topology>
    </subcellularLocation>
</comment>
<gene>
    <name evidence="8" type="ORF">IAG42_32605</name>
</gene>
<dbReference type="Gene3D" id="1.20.1250.20">
    <property type="entry name" value="MFS general substrate transporter like domains"/>
    <property type="match status" value="1"/>
</dbReference>
<dbReference type="KEGG" id="sxn:IAG42_32605"/>
<organism evidence="8 9">
    <name type="scientific">Streptomyces xanthii</name>
    <dbReference type="NCBI Taxonomy" id="2768069"/>
    <lineage>
        <taxon>Bacteria</taxon>
        <taxon>Bacillati</taxon>
        <taxon>Actinomycetota</taxon>
        <taxon>Actinomycetes</taxon>
        <taxon>Kitasatosporales</taxon>
        <taxon>Streptomycetaceae</taxon>
        <taxon>Streptomyces</taxon>
    </lineage>
</organism>
<name>A0A7H1BGN0_9ACTN</name>
<evidence type="ECO:0000256" key="4">
    <source>
        <dbReference type="ARBA" id="ARBA00023136"/>
    </source>
</evidence>
<dbReference type="PROSITE" id="PS50850">
    <property type="entry name" value="MFS"/>
    <property type="match status" value="1"/>
</dbReference>
<feature type="transmembrane region" description="Helical" evidence="6">
    <location>
        <begin position="86"/>
        <end position="109"/>
    </location>
</feature>
<evidence type="ECO:0000313" key="9">
    <source>
        <dbReference type="Proteomes" id="UP000516428"/>
    </source>
</evidence>
<dbReference type="Proteomes" id="UP000516428">
    <property type="component" value="Chromosome"/>
</dbReference>
<feature type="transmembrane region" description="Helical" evidence="6">
    <location>
        <begin position="368"/>
        <end position="394"/>
    </location>
</feature>
<dbReference type="InterPro" id="IPR011701">
    <property type="entry name" value="MFS"/>
</dbReference>
<dbReference type="GO" id="GO:0046677">
    <property type="term" value="P:response to antibiotic"/>
    <property type="evidence" value="ECO:0007669"/>
    <property type="project" value="UniProtKB-KW"/>
</dbReference>
<dbReference type="GO" id="GO:0005886">
    <property type="term" value="C:plasma membrane"/>
    <property type="evidence" value="ECO:0007669"/>
    <property type="project" value="UniProtKB-SubCell"/>
</dbReference>
<dbReference type="CDD" id="cd17321">
    <property type="entry name" value="MFS_MMR_MDR_like"/>
    <property type="match status" value="1"/>
</dbReference>
<dbReference type="InterPro" id="IPR020846">
    <property type="entry name" value="MFS_dom"/>
</dbReference>
<protein>
    <submittedName>
        <fullName evidence="8">MFS transporter</fullName>
    </submittedName>
</protein>
<dbReference type="Gene3D" id="1.20.1720.10">
    <property type="entry name" value="Multidrug resistance protein D"/>
    <property type="match status" value="1"/>
</dbReference>
<keyword evidence="4 6" id="KW-0472">Membrane</keyword>
<reference evidence="8 9" key="1">
    <citation type="submission" date="2020-09" db="EMBL/GenBank/DDBJ databases">
        <title>A novel species.</title>
        <authorList>
            <person name="Gao J."/>
        </authorList>
    </citation>
    <scope>NUCLEOTIDE SEQUENCE [LARGE SCALE GENOMIC DNA]</scope>
    <source>
        <strain evidence="8 9">CRXT-Y-14</strain>
    </source>
</reference>
<keyword evidence="2 6" id="KW-0812">Transmembrane</keyword>
<feature type="transmembrane region" description="Helical" evidence="6">
    <location>
        <begin position="273"/>
        <end position="297"/>
    </location>
</feature>
<feature type="transmembrane region" description="Helical" evidence="6">
    <location>
        <begin position="147"/>
        <end position="167"/>
    </location>
</feature>
<evidence type="ECO:0000256" key="1">
    <source>
        <dbReference type="ARBA" id="ARBA00004651"/>
    </source>
</evidence>
<feature type="transmembrane region" description="Helical" evidence="6">
    <location>
        <begin position="115"/>
        <end position="135"/>
    </location>
</feature>
<feature type="domain" description="Major facilitator superfamily (MFS) profile" evidence="7">
    <location>
        <begin position="19"/>
        <end position="464"/>
    </location>
</feature>
<sequence length="481" mass="48320">MSVGISNPLVPAGPSARATAWIVSVGVFVVNLDLFVVNVAVPALGASFDGASLASLSWVLNAYAIVFAALLVPAGRLADRFGHRRGFLLGLAVFTLASTLCALAPGVGWLSAARALQAAGAAALMPTSLALLLVATPAERRTRAVRGWAAIGGIAAGLGPVAGGLLVELDWRWVFLVNVPVGVAGLLLGARLLPADRPDRGGPLPDLTGAVLLTGAIGVLALGLVKSDAWGWSSGRTLGALAAAVLLGGAFWWRSARHPAPVVELPLLRIPAFSVATCAALLFTVAFAGLLLTSVLWCRQVWGYSAIRTGLAIAPGPLVVPVLALGSGPLVRRIGAGRTAALGCVLLGLGLVWWALSADPVPHYATGLLPGMLVTGVGVGLALPTLVGAAAAALPPDRFATGSAVTTMARQTGSVLGVAVTVSLLGQPATASAALDAFRHGWYVAAASAFIAAVAALLLRREARSPVPAAAGAAEVSHGSA</sequence>